<evidence type="ECO:0000313" key="2">
    <source>
        <dbReference type="EMBL" id="MFC4063792.1"/>
    </source>
</evidence>
<evidence type="ECO:0000259" key="1">
    <source>
        <dbReference type="Pfam" id="PF04149"/>
    </source>
</evidence>
<dbReference type="EMBL" id="JBHSBL010000003">
    <property type="protein sequence ID" value="MFC4063792.1"/>
    <property type="molecule type" value="Genomic_DNA"/>
</dbReference>
<dbReference type="Proteomes" id="UP001595867">
    <property type="component" value="Unassembled WGS sequence"/>
</dbReference>
<feature type="domain" description="DUF397" evidence="1">
    <location>
        <begin position="9"/>
        <end position="59"/>
    </location>
</feature>
<evidence type="ECO:0000313" key="3">
    <source>
        <dbReference type="Proteomes" id="UP001595867"/>
    </source>
</evidence>
<reference evidence="3" key="1">
    <citation type="journal article" date="2019" name="Int. J. Syst. Evol. Microbiol.">
        <title>The Global Catalogue of Microorganisms (GCM) 10K type strain sequencing project: providing services to taxonomists for standard genome sequencing and annotation.</title>
        <authorList>
            <consortium name="The Broad Institute Genomics Platform"/>
            <consortium name="The Broad Institute Genome Sequencing Center for Infectious Disease"/>
            <person name="Wu L."/>
            <person name="Ma J."/>
        </authorList>
    </citation>
    <scope>NUCLEOTIDE SEQUENCE [LARGE SCALE GENOMIC DNA]</scope>
    <source>
        <strain evidence="3">TBRC 5832</strain>
    </source>
</reference>
<protein>
    <submittedName>
        <fullName evidence="2">DUF397 domain-containing protein</fullName>
    </submittedName>
</protein>
<organism evidence="2 3">
    <name type="scientific">Actinoplanes subglobosus</name>
    <dbReference type="NCBI Taxonomy" id="1547892"/>
    <lineage>
        <taxon>Bacteria</taxon>
        <taxon>Bacillati</taxon>
        <taxon>Actinomycetota</taxon>
        <taxon>Actinomycetes</taxon>
        <taxon>Micromonosporales</taxon>
        <taxon>Micromonosporaceae</taxon>
        <taxon>Actinoplanes</taxon>
    </lineage>
</organism>
<dbReference type="Pfam" id="PF04149">
    <property type="entry name" value="DUF397"/>
    <property type="match status" value="1"/>
</dbReference>
<dbReference type="InterPro" id="IPR007278">
    <property type="entry name" value="DUF397"/>
</dbReference>
<sequence length="65" mass="7336">MIKPTEEPRWRKSRRCAYGACVEVARVEDRLLVRDSKNPGTVSLSFSEEQWDAFVAGVKAGTFGF</sequence>
<keyword evidence="3" id="KW-1185">Reference proteome</keyword>
<proteinExistence type="predicted"/>
<name>A0ABV8ILD0_9ACTN</name>
<comment type="caution">
    <text evidence="2">The sequence shown here is derived from an EMBL/GenBank/DDBJ whole genome shotgun (WGS) entry which is preliminary data.</text>
</comment>
<gene>
    <name evidence="2" type="ORF">ACFO0C_02530</name>
</gene>
<dbReference type="RefSeq" id="WP_378064830.1">
    <property type="nucleotide sequence ID" value="NZ_JBHSBL010000003.1"/>
</dbReference>
<accession>A0ABV8ILD0</accession>